<evidence type="ECO:0000313" key="3">
    <source>
        <dbReference type="EMBL" id="KAF7684103.1"/>
    </source>
</evidence>
<comment type="caution">
    <text evidence="3">The sequence shown here is derived from an EMBL/GenBank/DDBJ whole genome shotgun (WGS) entry which is preliminary data.</text>
</comment>
<keyword evidence="2" id="KW-0677">Repeat</keyword>
<dbReference type="Pfam" id="PF13855">
    <property type="entry name" value="LRR_8"/>
    <property type="match status" value="1"/>
</dbReference>
<dbReference type="InterPro" id="IPR003591">
    <property type="entry name" value="Leu-rich_rpt_typical-subtyp"/>
</dbReference>
<evidence type="ECO:0000313" key="4">
    <source>
        <dbReference type="Proteomes" id="UP001516464"/>
    </source>
</evidence>
<dbReference type="SUPFAM" id="SSF52058">
    <property type="entry name" value="L domain-like"/>
    <property type="match status" value="1"/>
</dbReference>
<dbReference type="SMART" id="SM00369">
    <property type="entry name" value="LRR_TYP"/>
    <property type="match status" value="4"/>
</dbReference>
<sequence length="426" mass="49431">MGNINSKSNKKVSIVKINPTAPELLRLFNQPDQLYPYTLREETKEATDEKVLRTHIMQLDEYFQHHLLLSPRCEGIRMTGFEYMKEENEILEDILKHGDNVRTLLGEISIDNDQIYLCRKFVVELLPNIRNLQGIKAIQICCNYLSTIPPEIGFLKKLKVLILARNRIKYLPDEIGLLWNLKELNLSTNQLSSLPKSIASLKSLEILHIDNNKFEEIQTDIGEIKSLKYLNISNNNITYIPIEIFQLPLLSNLEASNCHFMSELDINYNLKLGVTSLKEECCKKIIRNNLPVYKTMNRSLVQYILSVKKCSFCTGPFFEERHIVTSSSTFIFDVYPVKYNLCRLHFKNEAERISSLFNRPSENLPAELYKSDIFSVNQLFNYYRLDREKRKDLKRLIGQSNDKIPLEALIEYNNPGNLSDSESGCC</sequence>
<gene>
    <name evidence="3" type="primary">lrrc57</name>
    <name evidence="3" type="ORF">TCON_0699</name>
</gene>
<dbReference type="InterPro" id="IPR001611">
    <property type="entry name" value="Leu-rich_rpt"/>
</dbReference>
<dbReference type="InterPro" id="IPR032675">
    <property type="entry name" value="LRR_dom_sf"/>
</dbReference>
<evidence type="ECO:0000256" key="2">
    <source>
        <dbReference type="ARBA" id="ARBA00022737"/>
    </source>
</evidence>
<dbReference type="PROSITE" id="PS51450">
    <property type="entry name" value="LRR"/>
    <property type="match status" value="3"/>
</dbReference>
<protein>
    <submittedName>
        <fullName evidence="3">Leucine-rich repeat-containing protein 57</fullName>
    </submittedName>
</protein>
<reference evidence="3 4" key="1">
    <citation type="submission" date="2019-01" db="EMBL/GenBank/DDBJ databases">
        <title>Genomes sequencing and comparative genomics of infectious freshwater microsporidia, Cucumispora dikerogammari and Thelohania contejeani.</title>
        <authorList>
            <person name="Cormier A."/>
            <person name="Giraud I."/>
            <person name="Wattier R."/>
            <person name="Teixeira M."/>
            <person name="Grandjean F."/>
            <person name="Rigaud T."/>
            <person name="Cordaux R."/>
        </authorList>
    </citation>
    <scope>NUCLEOTIDE SEQUENCE [LARGE SCALE GENOMIC DNA]</scope>
    <source>
        <strain evidence="3">T1</strain>
        <tissue evidence="3">Spores</tissue>
    </source>
</reference>
<dbReference type="Pfam" id="PF00560">
    <property type="entry name" value="LRR_1"/>
    <property type="match status" value="1"/>
</dbReference>
<keyword evidence="1" id="KW-0433">Leucine-rich repeat</keyword>
<keyword evidence="4" id="KW-1185">Reference proteome</keyword>
<dbReference type="Gene3D" id="3.80.10.10">
    <property type="entry name" value="Ribonuclease Inhibitor"/>
    <property type="match status" value="1"/>
</dbReference>
<dbReference type="PANTHER" id="PTHR48051:SF1">
    <property type="entry name" value="RAS SUPPRESSOR PROTEIN 1"/>
    <property type="match status" value="1"/>
</dbReference>
<organism evidence="3 4">
    <name type="scientific">Astathelohania contejeani</name>
    <dbReference type="NCBI Taxonomy" id="164912"/>
    <lineage>
        <taxon>Eukaryota</taxon>
        <taxon>Fungi</taxon>
        <taxon>Fungi incertae sedis</taxon>
        <taxon>Microsporidia</taxon>
        <taxon>Astathelohaniidae</taxon>
        <taxon>Astathelohania</taxon>
    </lineage>
</organism>
<accession>A0ABQ7I0W5</accession>
<proteinExistence type="predicted"/>
<dbReference type="PANTHER" id="PTHR48051">
    <property type="match status" value="1"/>
</dbReference>
<dbReference type="Proteomes" id="UP001516464">
    <property type="component" value="Unassembled WGS sequence"/>
</dbReference>
<name>A0ABQ7I0W5_9MICR</name>
<evidence type="ECO:0000256" key="1">
    <source>
        <dbReference type="ARBA" id="ARBA00022614"/>
    </source>
</evidence>
<dbReference type="InterPro" id="IPR050216">
    <property type="entry name" value="LRR_domain-containing"/>
</dbReference>
<dbReference type="EMBL" id="SBIQ01000029">
    <property type="protein sequence ID" value="KAF7684103.1"/>
    <property type="molecule type" value="Genomic_DNA"/>
</dbReference>